<dbReference type="Gene3D" id="3.40.50.720">
    <property type="entry name" value="NAD(P)-binding Rossmann-like Domain"/>
    <property type="match status" value="2"/>
</dbReference>
<dbReference type="SUPFAM" id="SSF51735">
    <property type="entry name" value="NAD(P)-binding Rossmann-fold domains"/>
    <property type="match status" value="1"/>
</dbReference>
<evidence type="ECO:0000313" key="4">
    <source>
        <dbReference type="EMBL" id="MBE1491997.1"/>
    </source>
</evidence>
<dbReference type="PRINTS" id="PR00081">
    <property type="entry name" value="GDHRDH"/>
</dbReference>
<gene>
    <name evidence="4" type="ORF">H4W31_007635</name>
</gene>
<comment type="similarity">
    <text evidence="1">Belongs to the short-chain dehydrogenases/reductases (SDR) family.</text>
</comment>
<accession>A0A927MDZ3</accession>
<comment type="caution">
    <text evidence="4">The sequence shown here is derived from an EMBL/GenBank/DDBJ whole genome shotgun (WGS) entry which is preliminary data.</text>
</comment>
<dbReference type="InterPro" id="IPR051122">
    <property type="entry name" value="SDR_DHRS6-like"/>
</dbReference>
<dbReference type="PANTHER" id="PTHR43477:SF1">
    <property type="entry name" value="DIHYDROANTICAPSIN 7-DEHYDROGENASE"/>
    <property type="match status" value="1"/>
</dbReference>
<feature type="compositionally biased region" description="Low complexity" evidence="3">
    <location>
        <begin position="288"/>
        <end position="307"/>
    </location>
</feature>
<dbReference type="AlphaFoldDB" id="A0A927MDZ3"/>
<evidence type="ECO:0000256" key="2">
    <source>
        <dbReference type="ARBA" id="ARBA00023002"/>
    </source>
</evidence>
<dbReference type="RefSeq" id="WP_192770972.1">
    <property type="nucleotide sequence ID" value="NZ_JADBEB010000001.1"/>
</dbReference>
<dbReference type="InterPro" id="IPR036291">
    <property type="entry name" value="NAD(P)-bd_dom_sf"/>
</dbReference>
<evidence type="ECO:0000256" key="1">
    <source>
        <dbReference type="ARBA" id="ARBA00006484"/>
    </source>
</evidence>
<keyword evidence="2" id="KW-0560">Oxidoreductase</keyword>
<dbReference type="GO" id="GO:0016491">
    <property type="term" value="F:oxidoreductase activity"/>
    <property type="evidence" value="ECO:0007669"/>
    <property type="project" value="UniProtKB-KW"/>
</dbReference>
<protein>
    <submittedName>
        <fullName evidence="4">NAD(P)-dependent dehydrogenase (Short-subunit alcohol dehydrogenase family)</fullName>
    </submittedName>
</protein>
<dbReference type="CDD" id="cd05233">
    <property type="entry name" value="SDR_c"/>
    <property type="match status" value="1"/>
</dbReference>
<dbReference type="PANTHER" id="PTHR43477">
    <property type="entry name" value="DIHYDROANTICAPSIN 7-DEHYDROGENASE"/>
    <property type="match status" value="1"/>
</dbReference>
<feature type="region of interest" description="Disordered" evidence="3">
    <location>
        <begin position="266"/>
        <end position="322"/>
    </location>
</feature>
<keyword evidence="5" id="KW-1185">Reference proteome</keyword>
<dbReference type="EMBL" id="JADBEB010000001">
    <property type="protein sequence ID" value="MBE1491997.1"/>
    <property type="molecule type" value="Genomic_DNA"/>
</dbReference>
<evidence type="ECO:0000313" key="5">
    <source>
        <dbReference type="Proteomes" id="UP000649753"/>
    </source>
</evidence>
<dbReference type="Pfam" id="PF13561">
    <property type="entry name" value="adh_short_C2"/>
    <property type="match status" value="1"/>
</dbReference>
<reference evidence="4" key="1">
    <citation type="submission" date="2020-10" db="EMBL/GenBank/DDBJ databases">
        <title>Sequencing the genomes of 1000 actinobacteria strains.</title>
        <authorList>
            <person name="Klenk H.-P."/>
        </authorList>
    </citation>
    <scope>NUCLEOTIDE SEQUENCE</scope>
    <source>
        <strain evidence="4">DSM 46832</strain>
    </source>
</reference>
<organism evidence="4 5">
    <name type="scientific">Plantactinospora soyae</name>
    <dbReference type="NCBI Taxonomy" id="1544732"/>
    <lineage>
        <taxon>Bacteria</taxon>
        <taxon>Bacillati</taxon>
        <taxon>Actinomycetota</taxon>
        <taxon>Actinomycetes</taxon>
        <taxon>Micromonosporales</taxon>
        <taxon>Micromonosporaceae</taxon>
        <taxon>Plantactinospora</taxon>
    </lineage>
</organism>
<sequence>MLIPLKGTWSLVLGASSGMGRATALALAREGGNVLGVHLDMGERAQAAQDLVEELRGYGVQAHFFNVNASSRSAREQLLPTIAELTGGAGLHIVLHSLAFGSLLPYLPRAGWDRTLGQRQMEMTVDVMAHSLVYWVQELMAAGLLPRGAKVYAMTSTGASQVMPSYGAVSAAKCALESHVRQLACELARFGVAVNALCAGVTVTPALQRIPEHAEFVSQASATNPHGRLTRPEDVAEAILLLSRTDSSWITGNTIGVDGAEGIAGIPAWSPNRAEADQPSGSAGPDQPSGSAGPDQPSGSPGPDQPGAVPPNGAPAQQPVPA</sequence>
<feature type="compositionally biased region" description="Pro residues" evidence="3">
    <location>
        <begin position="308"/>
        <end position="322"/>
    </location>
</feature>
<name>A0A927MDZ3_9ACTN</name>
<proteinExistence type="inferred from homology"/>
<evidence type="ECO:0000256" key="3">
    <source>
        <dbReference type="SAM" id="MobiDB-lite"/>
    </source>
</evidence>
<dbReference type="Proteomes" id="UP000649753">
    <property type="component" value="Unassembled WGS sequence"/>
</dbReference>
<dbReference type="InterPro" id="IPR002347">
    <property type="entry name" value="SDR_fam"/>
</dbReference>